<name>A0A238JPT5_9RHOB</name>
<dbReference type="Gene3D" id="2.30.30.320">
    <property type="entry name" value="DUF1653-like domain"/>
    <property type="match status" value="1"/>
</dbReference>
<sequence length="73" mass="8147">MSKLAALWRILIGESSSAPWAATHRHRKGGLYRVIGPAILEADRSSVVIYDDAEGTVWVRSKAEFYDGRFTPL</sequence>
<protein>
    <recommendedName>
        <fullName evidence="1">DUF1653 domain-containing protein</fullName>
    </recommendedName>
</protein>
<reference evidence="3" key="1">
    <citation type="submission" date="2017-05" db="EMBL/GenBank/DDBJ databases">
        <authorList>
            <person name="Rodrigo-Torres L."/>
            <person name="Arahal R. D."/>
            <person name="Lucena T."/>
        </authorList>
    </citation>
    <scope>NUCLEOTIDE SEQUENCE [LARGE SCALE GENOMIC DNA]</scope>
    <source>
        <strain evidence="3">CECT 8868</strain>
    </source>
</reference>
<gene>
    <name evidence="2" type="ORF">OCA8868_00791</name>
</gene>
<feature type="domain" description="DUF1653" evidence="1">
    <location>
        <begin position="23"/>
        <end position="66"/>
    </location>
</feature>
<dbReference type="EMBL" id="FXYD01000001">
    <property type="protein sequence ID" value="SMX32661.1"/>
    <property type="molecule type" value="Genomic_DNA"/>
</dbReference>
<dbReference type="Pfam" id="PF07866">
    <property type="entry name" value="DUF1653"/>
    <property type="match status" value="1"/>
</dbReference>
<dbReference type="OrthoDB" id="7868888at2"/>
<dbReference type="AlphaFoldDB" id="A0A238JPT5"/>
<dbReference type="InterPro" id="IPR037135">
    <property type="entry name" value="DUF1653-like_dom_sf"/>
</dbReference>
<proteinExistence type="predicted"/>
<evidence type="ECO:0000313" key="2">
    <source>
        <dbReference type="EMBL" id="SMX32661.1"/>
    </source>
</evidence>
<evidence type="ECO:0000259" key="1">
    <source>
        <dbReference type="Pfam" id="PF07866"/>
    </source>
</evidence>
<organism evidence="2 3">
    <name type="scientific">Octadecabacter ascidiaceicola</name>
    <dbReference type="NCBI Taxonomy" id="1655543"/>
    <lineage>
        <taxon>Bacteria</taxon>
        <taxon>Pseudomonadati</taxon>
        <taxon>Pseudomonadota</taxon>
        <taxon>Alphaproteobacteria</taxon>
        <taxon>Rhodobacterales</taxon>
        <taxon>Roseobacteraceae</taxon>
        <taxon>Octadecabacter</taxon>
    </lineage>
</organism>
<accession>A0A238JPT5</accession>
<dbReference type="Proteomes" id="UP000203464">
    <property type="component" value="Unassembled WGS sequence"/>
</dbReference>
<keyword evidence="3" id="KW-1185">Reference proteome</keyword>
<evidence type="ECO:0000313" key="3">
    <source>
        <dbReference type="Proteomes" id="UP000203464"/>
    </source>
</evidence>
<dbReference type="RefSeq" id="WP_093995199.1">
    <property type="nucleotide sequence ID" value="NZ_FXYD01000001.1"/>
</dbReference>
<dbReference type="InterPro" id="IPR023387">
    <property type="entry name" value="DUF1653-like_dom"/>
</dbReference>